<dbReference type="SUPFAM" id="SSF55874">
    <property type="entry name" value="ATPase domain of HSP90 chaperone/DNA topoisomerase II/histidine kinase"/>
    <property type="match status" value="1"/>
</dbReference>
<name>A0ABU5MVB0_9BACT</name>
<proteinExistence type="predicted"/>
<dbReference type="EC" id="2.7.13.3" evidence="2"/>
<dbReference type="RefSeq" id="WP_322607936.1">
    <property type="nucleotide sequence ID" value="NZ_JARVCO010000007.1"/>
</dbReference>
<comment type="catalytic activity">
    <reaction evidence="1">
        <text>ATP + protein L-histidine = ADP + protein N-phospho-L-histidine.</text>
        <dbReference type="EC" id="2.7.13.3"/>
    </reaction>
</comment>
<dbReference type="PROSITE" id="PS50109">
    <property type="entry name" value="HIS_KIN"/>
    <property type="match status" value="1"/>
</dbReference>
<comment type="caution">
    <text evidence="10">The sequence shown here is derived from an EMBL/GenBank/DDBJ whole genome shotgun (WGS) entry which is preliminary data.</text>
</comment>
<dbReference type="PRINTS" id="PR00344">
    <property type="entry name" value="BCTRLSENSOR"/>
</dbReference>
<dbReference type="SMART" id="SM00387">
    <property type="entry name" value="HATPase_c"/>
    <property type="match status" value="1"/>
</dbReference>
<keyword evidence="3" id="KW-0808">Transferase</keyword>
<evidence type="ECO:0000256" key="1">
    <source>
        <dbReference type="ARBA" id="ARBA00000085"/>
    </source>
</evidence>
<dbReference type="Proteomes" id="UP001290861">
    <property type="component" value="Unassembled WGS sequence"/>
</dbReference>
<gene>
    <name evidence="10" type="ORF">P9H32_05795</name>
</gene>
<sequence length="472" mass="51915">MTGWEKYSPKTRRNFVLGVGIALIILLATILSGLLIMRRLVREQIVQRDGDALYATTLMEQLDFSEMDEDPRPAEQMSFDAAVRSSRLRGVMGIRFFNPEGGFSDTFPATVMPHPLGADALSAIRQLEPHSRFVASMSMDDIFIYLPQFSKGRISRIPVVLVTVPLHARETRELNGAAQFIIEGHSMADEFMRLDRRLCQIGLITFAISGSLLVAMLWPAFSRSQKLTRELAQRSERLQRANDELALAARVSAVGAISSHLMHGLRNPLASLSEFIAGQHADDHDIDRDDLEDALSASRRMQTLVEHTVQVLSDAKGDPAYELTVPELGEDVLSRVKGAAEKRDVELVFSADGRCALSGRVANLLGLILVNLLENSIEASGRNGTVALKVSRLDDWLRFRVEDTGSGIPGVVQERLFLPGKSSREGGSGIGLAISKQIADYLDARLVLEDSTEAGSVFLLELPMTVCMETDL</sequence>
<keyword evidence="8" id="KW-0812">Transmembrane</keyword>
<evidence type="ECO:0000313" key="11">
    <source>
        <dbReference type="Proteomes" id="UP001290861"/>
    </source>
</evidence>
<keyword evidence="6" id="KW-0067">ATP-binding</keyword>
<dbReference type="InterPro" id="IPR003594">
    <property type="entry name" value="HATPase_dom"/>
</dbReference>
<evidence type="ECO:0000256" key="7">
    <source>
        <dbReference type="ARBA" id="ARBA00023012"/>
    </source>
</evidence>
<evidence type="ECO:0000259" key="9">
    <source>
        <dbReference type="PROSITE" id="PS50109"/>
    </source>
</evidence>
<keyword evidence="4" id="KW-0547">Nucleotide-binding</keyword>
<accession>A0ABU5MVB0</accession>
<dbReference type="GO" id="GO:0016301">
    <property type="term" value="F:kinase activity"/>
    <property type="evidence" value="ECO:0007669"/>
    <property type="project" value="UniProtKB-KW"/>
</dbReference>
<dbReference type="EMBL" id="JARVCO010000007">
    <property type="protein sequence ID" value="MDZ8118137.1"/>
    <property type="molecule type" value="Genomic_DNA"/>
</dbReference>
<feature type="transmembrane region" description="Helical" evidence="8">
    <location>
        <begin position="201"/>
        <end position="221"/>
    </location>
</feature>
<feature type="transmembrane region" description="Helical" evidence="8">
    <location>
        <begin position="15"/>
        <end position="37"/>
    </location>
</feature>
<dbReference type="InterPro" id="IPR036890">
    <property type="entry name" value="HATPase_C_sf"/>
</dbReference>
<evidence type="ECO:0000256" key="8">
    <source>
        <dbReference type="SAM" id="Phobius"/>
    </source>
</evidence>
<dbReference type="Pfam" id="PF02518">
    <property type="entry name" value="HATPase_c"/>
    <property type="match status" value="1"/>
</dbReference>
<dbReference type="PANTHER" id="PTHR42878">
    <property type="entry name" value="TWO-COMPONENT HISTIDINE KINASE"/>
    <property type="match status" value="1"/>
</dbReference>
<dbReference type="PANTHER" id="PTHR42878:SF7">
    <property type="entry name" value="SENSOR HISTIDINE KINASE GLRK"/>
    <property type="match status" value="1"/>
</dbReference>
<protein>
    <recommendedName>
        <fullName evidence="2">histidine kinase</fullName>
        <ecNumber evidence="2">2.7.13.3</ecNumber>
    </recommendedName>
</protein>
<reference evidence="10 11" key="1">
    <citation type="journal article" date="2024" name="Appl. Environ. Microbiol.">
        <title>Pontiella agarivorans sp. nov., a novel marine anaerobic bacterium capable of degrading macroalgal polysaccharides and fixing nitrogen.</title>
        <authorList>
            <person name="Liu N."/>
            <person name="Kivenson V."/>
            <person name="Peng X."/>
            <person name="Cui Z."/>
            <person name="Lankiewicz T.S."/>
            <person name="Gosselin K.M."/>
            <person name="English C.J."/>
            <person name="Blair E.M."/>
            <person name="O'Malley M.A."/>
            <person name="Valentine D.L."/>
        </authorList>
    </citation>
    <scope>NUCLEOTIDE SEQUENCE [LARGE SCALE GENOMIC DNA]</scope>
    <source>
        <strain evidence="10 11">NLcol2</strain>
    </source>
</reference>
<keyword evidence="8" id="KW-0472">Membrane</keyword>
<organism evidence="10 11">
    <name type="scientific">Pontiella agarivorans</name>
    <dbReference type="NCBI Taxonomy" id="3038953"/>
    <lineage>
        <taxon>Bacteria</taxon>
        <taxon>Pseudomonadati</taxon>
        <taxon>Kiritimatiellota</taxon>
        <taxon>Kiritimatiellia</taxon>
        <taxon>Kiritimatiellales</taxon>
        <taxon>Pontiellaceae</taxon>
        <taxon>Pontiella</taxon>
    </lineage>
</organism>
<keyword evidence="11" id="KW-1185">Reference proteome</keyword>
<dbReference type="Gene3D" id="3.30.565.10">
    <property type="entry name" value="Histidine kinase-like ATPase, C-terminal domain"/>
    <property type="match status" value="1"/>
</dbReference>
<keyword evidence="8" id="KW-1133">Transmembrane helix</keyword>
<feature type="domain" description="Histidine kinase" evidence="9">
    <location>
        <begin position="260"/>
        <end position="466"/>
    </location>
</feature>
<evidence type="ECO:0000256" key="6">
    <source>
        <dbReference type="ARBA" id="ARBA00022840"/>
    </source>
</evidence>
<evidence type="ECO:0000256" key="3">
    <source>
        <dbReference type="ARBA" id="ARBA00022679"/>
    </source>
</evidence>
<dbReference type="InterPro" id="IPR005467">
    <property type="entry name" value="His_kinase_dom"/>
</dbReference>
<dbReference type="InterPro" id="IPR050351">
    <property type="entry name" value="BphY/WalK/GraS-like"/>
</dbReference>
<keyword evidence="5 10" id="KW-0418">Kinase</keyword>
<evidence type="ECO:0000256" key="5">
    <source>
        <dbReference type="ARBA" id="ARBA00022777"/>
    </source>
</evidence>
<evidence type="ECO:0000256" key="4">
    <source>
        <dbReference type="ARBA" id="ARBA00022741"/>
    </source>
</evidence>
<evidence type="ECO:0000313" key="10">
    <source>
        <dbReference type="EMBL" id="MDZ8118137.1"/>
    </source>
</evidence>
<dbReference type="InterPro" id="IPR004358">
    <property type="entry name" value="Sig_transdc_His_kin-like_C"/>
</dbReference>
<evidence type="ECO:0000256" key="2">
    <source>
        <dbReference type="ARBA" id="ARBA00012438"/>
    </source>
</evidence>
<keyword evidence="7" id="KW-0902">Two-component regulatory system</keyword>